<dbReference type="Pfam" id="PF07885">
    <property type="entry name" value="Ion_trans_2"/>
    <property type="match status" value="1"/>
</dbReference>
<feature type="transmembrane region" description="Helical" evidence="9">
    <location>
        <begin position="133"/>
        <end position="153"/>
    </location>
</feature>
<feature type="region of interest" description="Disordered" evidence="8">
    <location>
        <begin position="1"/>
        <end position="20"/>
    </location>
</feature>
<keyword evidence="7 11" id="KW-0407">Ion channel</keyword>
<feature type="domain" description="Potassium channel" evidence="10">
    <location>
        <begin position="146"/>
        <end position="220"/>
    </location>
</feature>
<evidence type="ECO:0000313" key="12">
    <source>
        <dbReference type="Proteomes" id="UP000572051"/>
    </source>
</evidence>
<evidence type="ECO:0000256" key="8">
    <source>
        <dbReference type="SAM" id="MobiDB-lite"/>
    </source>
</evidence>
<evidence type="ECO:0000313" key="11">
    <source>
        <dbReference type="EMBL" id="NYJ32156.1"/>
    </source>
</evidence>
<dbReference type="InterPro" id="IPR028325">
    <property type="entry name" value="VG_K_chnl"/>
</dbReference>
<evidence type="ECO:0000256" key="9">
    <source>
        <dbReference type="SAM" id="Phobius"/>
    </source>
</evidence>
<keyword evidence="4 9" id="KW-1133">Transmembrane helix</keyword>
<reference evidence="11 12" key="1">
    <citation type="submission" date="2020-07" db="EMBL/GenBank/DDBJ databases">
        <title>Sequencing the genomes of 1000 actinobacteria strains.</title>
        <authorList>
            <person name="Klenk H.-P."/>
        </authorList>
    </citation>
    <scope>NUCLEOTIDE SEQUENCE [LARGE SCALE GENOMIC DNA]</scope>
    <source>
        <strain evidence="11 12">DSM 44442</strain>
    </source>
</reference>
<feature type="transmembrane region" description="Helical" evidence="9">
    <location>
        <begin position="195"/>
        <end position="220"/>
    </location>
</feature>
<dbReference type="Gene3D" id="1.20.120.350">
    <property type="entry name" value="Voltage-gated potassium channels. Chain C"/>
    <property type="match status" value="1"/>
</dbReference>
<feature type="transmembrane region" description="Helical" evidence="9">
    <location>
        <begin position="62"/>
        <end position="83"/>
    </location>
</feature>
<evidence type="ECO:0000256" key="3">
    <source>
        <dbReference type="ARBA" id="ARBA00022692"/>
    </source>
</evidence>
<keyword evidence="2" id="KW-0813">Transport</keyword>
<evidence type="ECO:0000256" key="6">
    <source>
        <dbReference type="ARBA" id="ARBA00023136"/>
    </source>
</evidence>
<sequence>MAAPHESSEHEEPGARRGHGARVARWEQRVEIPMLLLAAAFLVAYAWPVIDPGLDGDLRSTLRTLSWTVWLAFAVDFLIRLYLAENRAWYALRHWYDVVLILLPMFRALRLLRLLALLRMLNRSMAGTLSGRVSVYVAGTAALTSVLAAIAVLDVEQHAPGANITEFGDALWWSVVTVTTVGYGDFYPVTLQGRLVAVALMIMGISLVGTLTAAVASAFVSNIQRDAEDAKSATSATSAQEG</sequence>
<dbReference type="Gene3D" id="1.10.287.70">
    <property type="match status" value="1"/>
</dbReference>
<accession>A0A7Z0EHN1</accession>
<organism evidence="11 12">
    <name type="scientific">Nocardiopsis aegyptia</name>
    <dbReference type="NCBI Taxonomy" id="220378"/>
    <lineage>
        <taxon>Bacteria</taxon>
        <taxon>Bacillati</taxon>
        <taxon>Actinomycetota</taxon>
        <taxon>Actinomycetes</taxon>
        <taxon>Streptosporangiales</taxon>
        <taxon>Nocardiopsidaceae</taxon>
        <taxon>Nocardiopsis</taxon>
    </lineage>
</organism>
<dbReference type="SUPFAM" id="SSF81324">
    <property type="entry name" value="Voltage-gated potassium channels"/>
    <property type="match status" value="1"/>
</dbReference>
<keyword evidence="5" id="KW-0406">Ion transport</keyword>
<dbReference type="GO" id="GO:0008076">
    <property type="term" value="C:voltage-gated potassium channel complex"/>
    <property type="evidence" value="ECO:0007669"/>
    <property type="project" value="InterPro"/>
</dbReference>
<dbReference type="GO" id="GO:0001508">
    <property type="term" value="P:action potential"/>
    <property type="evidence" value="ECO:0007669"/>
    <property type="project" value="TreeGrafter"/>
</dbReference>
<protein>
    <submittedName>
        <fullName evidence="11">Voltage-gated potassium channel</fullName>
    </submittedName>
</protein>
<feature type="transmembrane region" description="Helical" evidence="9">
    <location>
        <begin position="32"/>
        <end position="50"/>
    </location>
</feature>
<dbReference type="PANTHER" id="PTHR11537">
    <property type="entry name" value="VOLTAGE-GATED POTASSIUM CHANNEL"/>
    <property type="match status" value="1"/>
</dbReference>
<dbReference type="Proteomes" id="UP000572051">
    <property type="component" value="Unassembled WGS sequence"/>
</dbReference>
<dbReference type="EMBL" id="JACCFS010000001">
    <property type="protein sequence ID" value="NYJ32156.1"/>
    <property type="molecule type" value="Genomic_DNA"/>
</dbReference>
<dbReference type="RefSeq" id="WP_281390066.1">
    <property type="nucleotide sequence ID" value="NZ_JACCFS010000001.1"/>
</dbReference>
<dbReference type="Gene3D" id="1.20.5.110">
    <property type="match status" value="1"/>
</dbReference>
<evidence type="ECO:0000256" key="7">
    <source>
        <dbReference type="ARBA" id="ARBA00023303"/>
    </source>
</evidence>
<comment type="caution">
    <text evidence="11">The sequence shown here is derived from an EMBL/GenBank/DDBJ whole genome shotgun (WGS) entry which is preliminary data.</text>
</comment>
<keyword evidence="12" id="KW-1185">Reference proteome</keyword>
<dbReference type="AlphaFoldDB" id="A0A7Z0EHN1"/>
<name>A0A7Z0EHN1_9ACTN</name>
<evidence type="ECO:0000259" key="10">
    <source>
        <dbReference type="Pfam" id="PF07885"/>
    </source>
</evidence>
<keyword evidence="3 9" id="KW-0812">Transmembrane</keyword>
<dbReference type="PANTHER" id="PTHR11537:SF254">
    <property type="entry name" value="POTASSIUM VOLTAGE-GATED CHANNEL PROTEIN SHAB"/>
    <property type="match status" value="1"/>
</dbReference>
<evidence type="ECO:0000256" key="2">
    <source>
        <dbReference type="ARBA" id="ARBA00022448"/>
    </source>
</evidence>
<dbReference type="GO" id="GO:0005249">
    <property type="term" value="F:voltage-gated potassium channel activity"/>
    <property type="evidence" value="ECO:0007669"/>
    <property type="project" value="InterPro"/>
</dbReference>
<evidence type="ECO:0000256" key="5">
    <source>
        <dbReference type="ARBA" id="ARBA00023065"/>
    </source>
</evidence>
<evidence type="ECO:0000256" key="1">
    <source>
        <dbReference type="ARBA" id="ARBA00004141"/>
    </source>
</evidence>
<dbReference type="InterPro" id="IPR013099">
    <property type="entry name" value="K_chnl_dom"/>
</dbReference>
<dbReference type="InterPro" id="IPR027359">
    <property type="entry name" value="Volt_channel_dom_sf"/>
</dbReference>
<keyword evidence="6 9" id="KW-0472">Membrane</keyword>
<feature type="compositionally biased region" description="Basic and acidic residues" evidence="8">
    <location>
        <begin position="1"/>
        <end position="15"/>
    </location>
</feature>
<gene>
    <name evidence="11" type="ORF">HNR10_000037</name>
</gene>
<proteinExistence type="predicted"/>
<comment type="subcellular location">
    <subcellularLocation>
        <location evidence="1">Membrane</location>
        <topology evidence="1">Multi-pass membrane protein</topology>
    </subcellularLocation>
</comment>
<evidence type="ECO:0000256" key="4">
    <source>
        <dbReference type="ARBA" id="ARBA00022989"/>
    </source>
</evidence>